<accession>A0AAW0XDG9</accession>
<evidence type="ECO:0000313" key="2">
    <source>
        <dbReference type="EMBL" id="KAK8742545.1"/>
    </source>
</evidence>
<feature type="chain" id="PRO_5043777165" description="Secreted protein" evidence="1">
    <location>
        <begin position="21"/>
        <end position="101"/>
    </location>
</feature>
<keyword evidence="3" id="KW-1185">Reference proteome</keyword>
<dbReference type="AlphaFoldDB" id="A0AAW0XDG9"/>
<evidence type="ECO:0008006" key="4">
    <source>
        <dbReference type="Google" id="ProtNLM"/>
    </source>
</evidence>
<comment type="caution">
    <text evidence="2">The sequence shown here is derived from an EMBL/GenBank/DDBJ whole genome shotgun (WGS) entry which is preliminary data.</text>
</comment>
<dbReference type="EMBL" id="JARKIK010000028">
    <property type="protein sequence ID" value="KAK8742545.1"/>
    <property type="molecule type" value="Genomic_DNA"/>
</dbReference>
<evidence type="ECO:0000256" key="1">
    <source>
        <dbReference type="SAM" id="SignalP"/>
    </source>
</evidence>
<protein>
    <recommendedName>
        <fullName evidence="4">Secreted protein</fullName>
    </recommendedName>
</protein>
<name>A0AAW0XDG9_CHEQU</name>
<organism evidence="2 3">
    <name type="scientific">Cherax quadricarinatus</name>
    <name type="common">Australian red claw crayfish</name>
    <dbReference type="NCBI Taxonomy" id="27406"/>
    <lineage>
        <taxon>Eukaryota</taxon>
        <taxon>Metazoa</taxon>
        <taxon>Ecdysozoa</taxon>
        <taxon>Arthropoda</taxon>
        <taxon>Crustacea</taxon>
        <taxon>Multicrustacea</taxon>
        <taxon>Malacostraca</taxon>
        <taxon>Eumalacostraca</taxon>
        <taxon>Eucarida</taxon>
        <taxon>Decapoda</taxon>
        <taxon>Pleocyemata</taxon>
        <taxon>Astacidea</taxon>
        <taxon>Parastacoidea</taxon>
        <taxon>Parastacidae</taxon>
        <taxon>Cherax</taxon>
    </lineage>
</organism>
<keyword evidence="1" id="KW-0732">Signal</keyword>
<gene>
    <name evidence="2" type="ORF">OTU49_001944</name>
</gene>
<feature type="signal peptide" evidence="1">
    <location>
        <begin position="1"/>
        <end position="20"/>
    </location>
</feature>
<proteinExistence type="predicted"/>
<sequence>MLYTLDNSFLLSIVVASVEALPISSLGTINLSLTVMTTTQSINRPTFHLTLEAKCFKFNSWRDTEIETKYLRDLPPSFTLSIFSPVCERCLFASCLFTFSI</sequence>
<dbReference type="Proteomes" id="UP001445076">
    <property type="component" value="Unassembled WGS sequence"/>
</dbReference>
<evidence type="ECO:0000313" key="3">
    <source>
        <dbReference type="Proteomes" id="UP001445076"/>
    </source>
</evidence>
<reference evidence="2 3" key="1">
    <citation type="journal article" date="2024" name="BMC Genomics">
        <title>Genome assembly of redclaw crayfish (Cherax quadricarinatus) provides insights into its immune adaptation and hypoxia tolerance.</title>
        <authorList>
            <person name="Liu Z."/>
            <person name="Zheng J."/>
            <person name="Li H."/>
            <person name="Fang K."/>
            <person name="Wang S."/>
            <person name="He J."/>
            <person name="Zhou D."/>
            <person name="Weng S."/>
            <person name="Chi M."/>
            <person name="Gu Z."/>
            <person name="He J."/>
            <person name="Li F."/>
            <person name="Wang M."/>
        </authorList>
    </citation>
    <scope>NUCLEOTIDE SEQUENCE [LARGE SCALE GENOMIC DNA]</scope>
    <source>
        <strain evidence="2">ZL_2023a</strain>
    </source>
</reference>